<feature type="transmembrane region" description="Helical" evidence="1">
    <location>
        <begin position="283"/>
        <end position="300"/>
    </location>
</feature>
<feature type="transmembrane region" description="Helical" evidence="1">
    <location>
        <begin position="321"/>
        <end position="345"/>
    </location>
</feature>
<dbReference type="PANTHER" id="PTHR40407">
    <property type="entry name" value="MEMBRANE PROTEIN-LIKE PROTEIN"/>
    <property type="match status" value="1"/>
</dbReference>
<feature type="transmembrane region" description="Helical" evidence="1">
    <location>
        <begin position="127"/>
        <end position="149"/>
    </location>
</feature>
<feature type="transmembrane region" description="Helical" evidence="1">
    <location>
        <begin position="234"/>
        <end position="252"/>
    </location>
</feature>
<evidence type="ECO:0000259" key="2">
    <source>
        <dbReference type="Pfam" id="PF07786"/>
    </source>
</evidence>
<dbReference type="RefSeq" id="WP_147188555.1">
    <property type="nucleotide sequence ID" value="NZ_CP042435.1"/>
</dbReference>
<keyword evidence="4" id="KW-1185">Reference proteome</keyword>
<keyword evidence="1" id="KW-0812">Transmembrane</keyword>
<reference evidence="3 4" key="1">
    <citation type="journal article" date="2016" name="Int. J. Syst. Evol. Microbiol.">
        <title>Panacibacter ginsenosidivorans gen. nov., sp. nov., with ginsenoside converting activity isolated from soil of a ginseng field.</title>
        <authorList>
            <person name="Siddiqi M.Z."/>
            <person name="Muhammad Shafi S."/>
            <person name="Choi K.D."/>
            <person name="Im W.T."/>
        </authorList>
    </citation>
    <scope>NUCLEOTIDE SEQUENCE [LARGE SCALE GENOMIC DNA]</scope>
    <source>
        <strain evidence="3 4">Gsoil1550</strain>
    </source>
</reference>
<dbReference type="InterPro" id="IPR012429">
    <property type="entry name" value="HGSNAT_cat"/>
</dbReference>
<dbReference type="KEGG" id="pgin:FRZ67_05345"/>
<dbReference type="Pfam" id="PF07786">
    <property type="entry name" value="HGSNAT_cat"/>
    <property type="match status" value="1"/>
</dbReference>
<accession>A0A5B8V6L2</accession>
<proteinExistence type="predicted"/>
<feature type="transmembrane region" description="Helical" evidence="1">
    <location>
        <begin position="154"/>
        <end position="173"/>
    </location>
</feature>
<feature type="transmembrane region" description="Helical" evidence="1">
    <location>
        <begin position="200"/>
        <end position="222"/>
    </location>
</feature>
<organism evidence="3 4">
    <name type="scientific">Panacibacter ginsenosidivorans</name>
    <dbReference type="NCBI Taxonomy" id="1813871"/>
    <lineage>
        <taxon>Bacteria</taxon>
        <taxon>Pseudomonadati</taxon>
        <taxon>Bacteroidota</taxon>
        <taxon>Chitinophagia</taxon>
        <taxon>Chitinophagales</taxon>
        <taxon>Chitinophagaceae</taxon>
        <taxon>Panacibacter</taxon>
    </lineage>
</organism>
<dbReference type="OrthoDB" id="508112at2"/>
<sequence length="404" mass="46450">METSTPVISASTITTKTKRIESIDLLRGTIMIIMAIDHIRDYFHADAGLYAPTDLSKTNVLLFFTRWITHFCAPLFMVLSGISAFIVGEKKGKKYLSKFLFTRGLWLIFLEFTFIGFAWYFDVHFTVIDFIVIWALGISMLFLSAIIYLPFSAILLIGLVMVFGHNLLDGIHVPGDGAPSFLWAMLHEQQIFFYGGHTYFVGYPIIPWIGVMALGYCIGRLYSKDFDADKRKKILKQLGAGALALFVALRFSNMYGDPSPWSEQSTTVFTLLSFINVTKYPPSLLYLLVTIGPALLFLAYSENVTSWFSKQIKMIGRVAMFYYIVHLYLIHLLAMAATYLCGFKWSDMILTTWINFDPKLKGYGFSLGVVYLVWILVIVILYFLCKKYDRYKRNHPQYWWLSYL</sequence>
<keyword evidence="1" id="KW-1133">Transmembrane helix</keyword>
<dbReference type="Proteomes" id="UP000321533">
    <property type="component" value="Chromosome"/>
</dbReference>
<protein>
    <submittedName>
        <fullName evidence="3">DUF1624 domain-containing protein</fullName>
    </submittedName>
</protein>
<keyword evidence="1" id="KW-0472">Membrane</keyword>
<name>A0A5B8V6L2_9BACT</name>
<evidence type="ECO:0000313" key="3">
    <source>
        <dbReference type="EMBL" id="QEC66755.1"/>
    </source>
</evidence>
<gene>
    <name evidence="3" type="ORF">FRZ67_05345</name>
</gene>
<dbReference type="PANTHER" id="PTHR40407:SF1">
    <property type="entry name" value="HEPARAN-ALPHA-GLUCOSAMINIDE N-ACETYLTRANSFERASE CATALYTIC DOMAIN-CONTAINING PROTEIN"/>
    <property type="match status" value="1"/>
</dbReference>
<feature type="transmembrane region" description="Helical" evidence="1">
    <location>
        <begin position="100"/>
        <end position="121"/>
    </location>
</feature>
<feature type="transmembrane region" description="Helical" evidence="1">
    <location>
        <begin position="67"/>
        <end position="88"/>
    </location>
</feature>
<dbReference type="AlphaFoldDB" id="A0A5B8V6L2"/>
<feature type="domain" description="Heparan-alpha-glucosaminide N-acetyltransferase catalytic" evidence="2">
    <location>
        <begin position="19"/>
        <end position="230"/>
    </location>
</feature>
<evidence type="ECO:0000256" key="1">
    <source>
        <dbReference type="SAM" id="Phobius"/>
    </source>
</evidence>
<dbReference type="EMBL" id="CP042435">
    <property type="protein sequence ID" value="QEC66755.1"/>
    <property type="molecule type" value="Genomic_DNA"/>
</dbReference>
<evidence type="ECO:0000313" key="4">
    <source>
        <dbReference type="Proteomes" id="UP000321533"/>
    </source>
</evidence>
<feature type="transmembrane region" description="Helical" evidence="1">
    <location>
        <begin position="365"/>
        <end position="385"/>
    </location>
</feature>